<evidence type="ECO:0000313" key="1">
    <source>
        <dbReference type="EMBL" id="CDW19641.1"/>
    </source>
</evidence>
<protein>
    <submittedName>
        <fullName evidence="1">Uncharacterized protein</fullName>
    </submittedName>
</protein>
<name>A0A0K2T2I2_LEPSM</name>
<sequence>FICQFFSNKKHLHSIFKCYLYSNFFIRKKNCFSFSFKTHFFPSFPCLKCSNP</sequence>
<dbReference type="AlphaFoldDB" id="A0A0K2T2I2"/>
<proteinExistence type="predicted"/>
<accession>A0A0K2T2I2</accession>
<organism evidence="1">
    <name type="scientific">Lepeophtheirus salmonis</name>
    <name type="common">Salmon louse</name>
    <name type="synonym">Caligus salmonis</name>
    <dbReference type="NCBI Taxonomy" id="72036"/>
    <lineage>
        <taxon>Eukaryota</taxon>
        <taxon>Metazoa</taxon>
        <taxon>Ecdysozoa</taxon>
        <taxon>Arthropoda</taxon>
        <taxon>Crustacea</taxon>
        <taxon>Multicrustacea</taxon>
        <taxon>Hexanauplia</taxon>
        <taxon>Copepoda</taxon>
        <taxon>Siphonostomatoida</taxon>
        <taxon>Caligidae</taxon>
        <taxon>Lepeophtheirus</taxon>
    </lineage>
</organism>
<dbReference type="EMBL" id="HACA01002280">
    <property type="protein sequence ID" value="CDW19641.1"/>
    <property type="molecule type" value="Transcribed_RNA"/>
</dbReference>
<reference evidence="1" key="1">
    <citation type="submission" date="2014-05" db="EMBL/GenBank/DDBJ databases">
        <authorList>
            <person name="Chronopoulou M."/>
        </authorList>
    </citation>
    <scope>NUCLEOTIDE SEQUENCE</scope>
    <source>
        <tissue evidence="1">Whole organism</tissue>
    </source>
</reference>
<feature type="non-terminal residue" evidence="1">
    <location>
        <position position="1"/>
    </location>
</feature>